<dbReference type="InterPro" id="IPR012001">
    <property type="entry name" value="Thiamin_PyroP_enz_TPP-bd_dom"/>
</dbReference>
<keyword evidence="6" id="KW-0474">Menaquinone biosynthesis</keyword>
<protein>
    <recommendedName>
        <fullName evidence="6">2-succinyl-5-enolpyruvyl-6-hydroxy-3-cyclohexene-1-carboxylate synthase</fullName>
        <shortName evidence="6">SEPHCHC synthase</shortName>
        <ecNumber evidence="6">2.2.1.9</ecNumber>
    </recommendedName>
    <alternativeName>
        <fullName evidence="6">Menaquinone biosynthesis protein MenD</fullName>
    </alternativeName>
</protein>
<evidence type="ECO:0000313" key="11">
    <source>
        <dbReference type="Proteomes" id="UP000192288"/>
    </source>
</evidence>
<comment type="pathway">
    <text evidence="6">Quinol/quinone metabolism; menaquinone biosynthesis.</text>
</comment>
<comment type="catalytic activity">
    <reaction evidence="6">
        <text>isochorismate + 2-oxoglutarate + H(+) = 5-enolpyruvoyl-6-hydroxy-2-succinyl-cyclohex-3-ene-1-carboxylate + CO2</text>
        <dbReference type="Rhea" id="RHEA:25593"/>
        <dbReference type="ChEBI" id="CHEBI:15378"/>
        <dbReference type="ChEBI" id="CHEBI:16526"/>
        <dbReference type="ChEBI" id="CHEBI:16810"/>
        <dbReference type="ChEBI" id="CHEBI:29780"/>
        <dbReference type="ChEBI" id="CHEBI:58818"/>
        <dbReference type="EC" id="2.2.1.9"/>
    </reaction>
</comment>
<proteinExistence type="inferred from homology"/>
<dbReference type="eggNOG" id="COG1165">
    <property type="taxonomic scope" value="Bacteria"/>
</dbReference>
<keyword evidence="2 6" id="KW-0479">Metal-binding</keyword>
<dbReference type="Proteomes" id="UP000192288">
    <property type="component" value="Unassembled WGS sequence"/>
</dbReference>
<dbReference type="HAMAP" id="MF_01659">
    <property type="entry name" value="MenD"/>
    <property type="match status" value="1"/>
</dbReference>
<dbReference type="Pfam" id="PF02776">
    <property type="entry name" value="TPP_enzyme_N"/>
    <property type="match status" value="1"/>
</dbReference>
<keyword evidence="1 6" id="KW-0808">Transferase</keyword>
<comment type="cofactor">
    <cofactor evidence="6">
        <name>Mg(2+)</name>
        <dbReference type="ChEBI" id="CHEBI:18420"/>
    </cofactor>
    <cofactor evidence="6">
        <name>Mn(2+)</name>
        <dbReference type="ChEBI" id="CHEBI:29035"/>
    </cofactor>
</comment>
<dbReference type="EMBL" id="MPLS01000007">
    <property type="protein sequence ID" value="ORI98233.1"/>
    <property type="molecule type" value="Genomic_DNA"/>
</dbReference>
<dbReference type="CDD" id="cd02009">
    <property type="entry name" value="TPP_SHCHC_synthase"/>
    <property type="match status" value="1"/>
</dbReference>
<dbReference type="InterPro" id="IPR011766">
    <property type="entry name" value="TPP_enzyme_TPP-bd"/>
</dbReference>
<evidence type="ECO:0000259" key="9">
    <source>
        <dbReference type="Pfam" id="PF16582"/>
    </source>
</evidence>
<dbReference type="GO" id="GO:0030976">
    <property type="term" value="F:thiamine pyrophosphate binding"/>
    <property type="evidence" value="ECO:0007669"/>
    <property type="project" value="UniProtKB-UniRule"/>
</dbReference>
<dbReference type="SUPFAM" id="SSF52518">
    <property type="entry name" value="Thiamin diphosphate-binding fold (THDP-binding)"/>
    <property type="match status" value="2"/>
</dbReference>
<comment type="similarity">
    <text evidence="6">Belongs to the TPP enzyme family. MenD subfamily.</text>
</comment>
<feature type="domain" description="Thiamine pyrophosphate enzyme N-terminal TPP-binding" evidence="8">
    <location>
        <begin position="10"/>
        <end position="124"/>
    </location>
</feature>
<comment type="caution">
    <text evidence="10">The sequence shown here is derived from an EMBL/GenBank/DDBJ whole genome shotgun (WGS) entry which is preliminary data.</text>
</comment>
<dbReference type="InterPro" id="IPR004433">
    <property type="entry name" value="MenaQ_synth_MenD"/>
</dbReference>
<comment type="subunit">
    <text evidence="6">Homodimer.</text>
</comment>
<dbReference type="InterPro" id="IPR029061">
    <property type="entry name" value="THDP-binding"/>
</dbReference>
<dbReference type="InterPro" id="IPR032264">
    <property type="entry name" value="MenD_middle"/>
</dbReference>
<evidence type="ECO:0000313" key="10">
    <source>
        <dbReference type="EMBL" id="ORI98233.1"/>
    </source>
</evidence>
<sequence>MIDALTYNTKHLIGALVAGGVKYFVLSPGSRSTPVALLIAEYVKYHPNVKLYVDVDERSAGFFALGIAKTTLSPVVLLGTSGTAITEYTPAVAEASVSEVPLIILSTDRPQELQYNGAPQTLPQQNIFGKLTKADLAFNLQETHQDITEYIDFATQKFVHLANTAPCGPVQFNLPLRKPLMPTLGNQDNVLVKQLSFSKPSQIRIDIPPITAKRVLILAGPNVAESYSDDLLAFSQRYHVPVIADILSRVRTPETIHGIDYLLKFAQVTDELKPDLVIRFGKTPVSAKVLQWLKHANIETWHVDLNAGTDHSRHVSRAILMPPRDFLRQAKVVLSEEQQAFETNWQLINQKDKQLVHEMAIVSVLNRAVSPKTPIFVANSMPIRDMDNFFTGFNTQTIYANRGANGIDGVISTALGMSVTTKKRSLLLTGDLTLFHDMNGLMMARNYQLPLDIIVIDNNGGGIFSFLPQAEATEYFETLFGTPLELDISKIASLYQLSYVLLKQPEDLQKVLNQPTDGTRIIVYPSNRTQNVRDHQKYIGESL</sequence>
<evidence type="ECO:0000256" key="4">
    <source>
        <dbReference type="ARBA" id="ARBA00023052"/>
    </source>
</evidence>
<dbReference type="GO" id="GO:0030145">
    <property type="term" value="F:manganese ion binding"/>
    <property type="evidence" value="ECO:0007669"/>
    <property type="project" value="UniProtKB-UniRule"/>
</dbReference>
<dbReference type="UniPathway" id="UPA00079"/>
<dbReference type="Pfam" id="PF02775">
    <property type="entry name" value="TPP_enzyme_C"/>
    <property type="match status" value="1"/>
</dbReference>
<dbReference type="STRING" id="33968.BMS77_07090"/>
<evidence type="ECO:0000256" key="1">
    <source>
        <dbReference type="ARBA" id="ARBA00022679"/>
    </source>
</evidence>
<comment type="function">
    <text evidence="6">Catalyzes the thiamine diphosphate-dependent decarboxylation of 2-oxoglutarate and the subsequent addition of the resulting succinic semialdehyde-thiamine pyrophosphate anion to isochorismate to yield 2-succinyl-5-enolpyruvyl-6-hydroxy-3-cyclohexene-1-carboxylate (SEPHCHC).</text>
</comment>
<dbReference type="RefSeq" id="WP_080519398.1">
    <property type="nucleotide sequence ID" value="NZ_MPLS01000007.1"/>
</dbReference>
<reference evidence="10 11" key="1">
    <citation type="journal article" date="2017" name="Front. Microbiol.">
        <title>Genomic Characterization of Dairy Associated Leuconostoc Species and Diversity of Leuconostocs in Undefined Mixed Mesophilic Starter Cultures.</title>
        <authorList>
            <person name="Frantzen C.A."/>
            <person name="Kot W."/>
            <person name="Pedersen T.B."/>
            <person name="Ardo Y.M."/>
            <person name="Broadbent J.R."/>
            <person name="Neve H."/>
            <person name="Hansen L.H."/>
            <person name="Dal Bello F."/>
            <person name="Ostlie H.M."/>
            <person name="Kleppen H.P."/>
            <person name="Vogensen F.K."/>
            <person name="Holo H."/>
        </authorList>
    </citation>
    <scope>NUCLEOTIDE SEQUENCE [LARGE SCALE GENOMIC DNA]</scope>
    <source>
        <strain evidence="10 11">LMGCF08</strain>
    </source>
</reference>
<feature type="domain" description="Thiamine pyrophosphate enzyme TPP-binding" evidence="7">
    <location>
        <begin position="398"/>
        <end position="514"/>
    </location>
</feature>
<evidence type="ECO:0000256" key="2">
    <source>
        <dbReference type="ARBA" id="ARBA00022723"/>
    </source>
</evidence>
<evidence type="ECO:0000259" key="8">
    <source>
        <dbReference type="Pfam" id="PF02776"/>
    </source>
</evidence>
<organism evidence="10 11">
    <name type="scientific">Leuconostoc pseudomesenteroides</name>
    <dbReference type="NCBI Taxonomy" id="33968"/>
    <lineage>
        <taxon>Bacteria</taxon>
        <taxon>Bacillati</taxon>
        <taxon>Bacillota</taxon>
        <taxon>Bacilli</taxon>
        <taxon>Lactobacillales</taxon>
        <taxon>Lactobacillaceae</taxon>
        <taxon>Leuconostoc</taxon>
    </lineage>
</organism>
<evidence type="ECO:0000256" key="5">
    <source>
        <dbReference type="ARBA" id="ARBA00023211"/>
    </source>
</evidence>
<dbReference type="GO" id="GO:0070204">
    <property type="term" value="F:2-succinyl-5-enolpyruvyl-6-hydroxy-3-cyclohexene-1-carboxylic-acid synthase activity"/>
    <property type="evidence" value="ECO:0007669"/>
    <property type="project" value="UniProtKB-UniRule"/>
</dbReference>
<dbReference type="GO" id="GO:0000287">
    <property type="term" value="F:magnesium ion binding"/>
    <property type="evidence" value="ECO:0007669"/>
    <property type="project" value="UniProtKB-UniRule"/>
</dbReference>
<dbReference type="GO" id="GO:0009234">
    <property type="term" value="P:menaquinone biosynthetic process"/>
    <property type="evidence" value="ECO:0007669"/>
    <property type="project" value="UniProtKB-UniRule"/>
</dbReference>
<dbReference type="Gene3D" id="3.40.50.1220">
    <property type="entry name" value="TPP-binding domain"/>
    <property type="match status" value="1"/>
</dbReference>
<accession>A0A1X0VEU4</accession>
<keyword evidence="3 6" id="KW-0460">Magnesium</keyword>
<feature type="domain" description="Menaquinone biosynthesis protein MenD middle" evidence="9">
    <location>
        <begin position="206"/>
        <end position="376"/>
    </location>
</feature>
<evidence type="ECO:0000256" key="6">
    <source>
        <dbReference type="HAMAP-Rule" id="MF_01659"/>
    </source>
</evidence>
<dbReference type="PIRSF" id="PIRSF004983">
    <property type="entry name" value="MenD"/>
    <property type="match status" value="1"/>
</dbReference>
<dbReference type="UniPathway" id="UPA01057">
    <property type="reaction ID" value="UER00164"/>
</dbReference>
<evidence type="ECO:0000256" key="3">
    <source>
        <dbReference type="ARBA" id="ARBA00022842"/>
    </source>
</evidence>
<keyword evidence="4 6" id="KW-0786">Thiamine pyrophosphate</keyword>
<dbReference type="NCBIfam" id="TIGR00173">
    <property type="entry name" value="menD"/>
    <property type="match status" value="1"/>
</dbReference>
<dbReference type="PANTHER" id="PTHR42916">
    <property type="entry name" value="2-SUCCINYL-5-ENOLPYRUVYL-6-HYDROXY-3-CYCLOHEXENE-1-CARBOXYLATE SYNTHASE"/>
    <property type="match status" value="1"/>
</dbReference>
<dbReference type="EC" id="2.2.1.9" evidence="6"/>
<dbReference type="Gene3D" id="3.40.50.970">
    <property type="match status" value="2"/>
</dbReference>
<dbReference type="AlphaFoldDB" id="A0A1X0VEU4"/>
<keyword evidence="5 6" id="KW-0464">Manganese</keyword>
<dbReference type="PANTHER" id="PTHR42916:SF1">
    <property type="entry name" value="PROTEIN PHYLLO, CHLOROPLASTIC"/>
    <property type="match status" value="1"/>
</dbReference>
<evidence type="ECO:0000259" key="7">
    <source>
        <dbReference type="Pfam" id="PF02775"/>
    </source>
</evidence>
<comment type="cofactor">
    <cofactor evidence="6">
        <name>thiamine diphosphate</name>
        <dbReference type="ChEBI" id="CHEBI:58937"/>
    </cofactor>
    <text evidence="6">Binds 1 thiamine pyrophosphate per subunit.</text>
</comment>
<dbReference type="CDD" id="cd07037">
    <property type="entry name" value="TPP_PYR_MenD"/>
    <property type="match status" value="1"/>
</dbReference>
<name>A0A1X0VEU4_LEUPS</name>
<comment type="pathway">
    <text evidence="6">Quinol/quinone metabolism; 1,4-dihydroxy-2-naphthoate biosynthesis; 1,4-dihydroxy-2-naphthoate from chorismate: step 2/7.</text>
</comment>
<dbReference type="Pfam" id="PF16582">
    <property type="entry name" value="TPP_enzyme_M_2"/>
    <property type="match status" value="1"/>
</dbReference>
<gene>
    <name evidence="6" type="primary">menD</name>
    <name evidence="10" type="ORF">BMR96_03260</name>
</gene>